<feature type="transmembrane region" description="Helical" evidence="6">
    <location>
        <begin position="12"/>
        <end position="32"/>
    </location>
</feature>
<feature type="transmembrane region" description="Helical" evidence="6">
    <location>
        <begin position="38"/>
        <end position="60"/>
    </location>
</feature>
<feature type="transmembrane region" description="Helical" evidence="6">
    <location>
        <begin position="264"/>
        <end position="283"/>
    </location>
</feature>
<accession>A0A101J4Z5</accession>
<dbReference type="GO" id="GO:0016765">
    <property type="term" value="F:transferase activity, transferring alkyl or aryl (other than methyl) groups"/>
    <property type="evidence" value="ECO:0007669"/>
    <property type="project" value="InterPro"/>
</dbReference>
<gene>
    <name evidence="7" type="ORF">ASB62_09515</name>
</gene>
<evidence type="ECO:0000256" key="1">
    <source>
        <dbReference type="ARBA" id="ARBA00004141"/>
    </source>
</evidence>
<keyword evidence="3 6" id="KW-0812">Transmembrane</keyword>
<feature type="transmembrane region" description="Helical" evidence="6">
    <location>
        <begin position="109"/>
        <end position="125"/>
    </location>
</feature>
<dbReference type="Proteomes" id="UP000053937">
    <property type="component" value="Unassembled WGS sequence"/>
</dbReference>
<feature type="transmembrane region" description="Helical" evidence="6">
    <location>
        <begin position="203"/>
        <end position="225"/>
    </location>
</feature>
<evidence type="ECO:0000313" key="8">
    <source>
        <dbReference type="Proteomes" id="UP000053937"/>
    </source>
</evidence>
<keyword evidence="7" id="KW-0808">Transferase</keyword>
<evidence type="ECO:0000256" key="5">
    <source>
        <dbReference type="ARBA" id="ARBA00023136"/>
    </source>
</evidence>
<dbReference type="NCBIfam" id="NF009523">
    <property type="entry name" value="PRK12884.1"/>
    <property type="match status" value="1"/>
</dbReference>
<dbReference type="AlphaFoldDB" id="A0A101J4Z5"/>
<dbReference type="Pfam" id="PF01040">
    <property type="entry name" value="UbiA"/>
    <property type="match status" value="1"/>
</dbReference>
<keyword evidence="2" id="KW-1003">Cell membrane</keyword>
<dbReference type="GO" id="GO:0016020">
    <property type="term" value="C:membrane"/>
    <property type="evidence" value="ECO:0007669"/>
    <property type="project" value="UniProtKB-SubCell"/>
</dbReference>
<protein>
    <submittedName>
        <fullName evidence="7">Prenyltransferase</fullName>
    </submittedName>
</protein>
<dbReference type="OrthoDB" id="2908954at2"/>
<evidence type="ECO:0000256" key="6">
    <source>
        <dbReference type="SAM" id="Phobius"/>
    </source>
</evidence>
<dbReference type="InterPro" id="IPR000537">
    <property type="entry name" value="UbiA_prenyltransferase"/>
</dbReference>
<dbReference type="EMBL" id="LMBR01000240">
    <property type="protein sequence ID" value="KUL20339.1"/>
    <property type="molecule type" value="Genomic_DNA"/>
</dbReference>
<evidence type="ECO:0000256" key="2">
    <source>
        <dbReference type="ARBA" id="ARBA00022475"/>
    </source>
</evidence>
<name>A0A101J4Z5_CHLLI</name>
<comment type="subcellular location">
    <subcellularLocation>
        <location evidence="1">Membrane</location>
        <topology evidence="1">Multi-pass membrane protein</topology>
    </subcellularLocation>
</comment>
<keyword evidence="4 6" id="KW-1133">Transmembrane helix</keyword>
<feature type="transmembrane region" description="Helical" evidence="6">
    <location>
        <begin position="81"/>
        <end position="103"/>
    </location>
</feature>
<keyword evidence="5 6" id="KW-0472">Membrane</keyword>
<dbReference type="Gene3D" id="1.10.357.140">
    <property type="entry name" value="UbiA prenyltransferase"/>
    <property type="match status" value="1"/>
</dbReference>
<dbReference type="RefSeq" id="WP_059139648.1">
    <property type="nucleotide sequence ID" value="NZ_LMBR01000240.1"/>
</dbReference>
<evidence type="ECO:0000256" key="3">
    <source>
        <dbReference type="ARBA" id="ARBA00022692"/>
    </source>
</evidence>
<comment type="caution">
    <text evidence="7">The sequence shown here is derived from an EMBL/GenBank/DDBJ whole genome shotgun (WGS) entry which is preliminary data.</text>
</comment>
<evidence type="ECO:0000313" key="7">
    <source>
        <dbReference type="EMBL" id="KUL20339.1"/>
    </source>
</evidence>
<reference evidence="7 8" key="1">
    <citation type="submission" date="2015-10" db="EMBL/GenBank/DDBJ databases">
        <title>Draft Genome Sequence of Chlorobium limicola strain Frasassi Growing under Artificial Lighting in the Frasassi Cave System.</title>
        <authorList>
            <person name="Mansor M."/>
            <person name="Macalady J."/>
        </authorList>
    </citation>
    <scope>NUCLEOTIDE SEQUENCE [LARGE SCALE GENOMIC DNA]</scope>
    <source>
        <strain evidence="7 8">Frasassi</strain>
    </source>
</reference>
<dbReference type="Gene3D" id="1.20.120.1780">
    <property type="entry name" value="UbiA prenyltransferase"/>
    <property type="match status" value="1"/>
</dbReference>
<dbReference type="PANTHER" id="PTHR42723">
    <property type="entry name" value="CHLOROPHYLL SYNTHASE"/>
    <property type="match status" value="1"/>
</dbReference>
<evidence type="ECO:0000256" key="4">
    <source>
        <dbReference type="ARBA" id="ARBA00022989"/>
    </source>
</evidence>
<dbReference type="InterPro" id="IPR044878">
    <property type="entry name" value="UbiA_sf"/>
</dbReference>
<proteinExistence type="predicted"/>
<feature type="transmembrane region" description="Helical" evidence="6">
    <location>
        <begin position="132"/>
        <end position="154"/>
    </location>
</feature>
<dbReference type="InterPro" id="IPR050475">
    <property type="entry name" value="Prenyltransferase_related"/>
</dbReference>
<dbReference type="CDD" id="cd13961">
    <property type="entry name" value="PT_UbiA_DGGGPS"/>
    <property type="match status" value="1"/>
</dbReference>
<dbReference type="PANTHER" id="PTHR42723:SF1">
    <property type="entry name" value="CHLOROPHYLL SYNTHASE, CHLOROPLASTIC"/>
    <property type="match status" value="1"/>
</dbReference>
<sequence>MYNAGLYGLFRLMRVELSFAAGICVLLAEVLAHGGLPSALQALCGFFAAFFIAASVLVLNDCFDIEADRINSPSRPLPAGFVTREGAVAFSVVLAISGLFSALLLGRQAFIVVSVLLSLGILYNWRFKRYGLAGNLMVAVTVGMTFIFGGVAVGNLSEPLVWFMAVMTLGVDFGEEIAADALDVEGDRRTGSHSIAVIFGPDRAMHVAAGVFGFVVAFGVIPFAFGWFDRVYLFPIVLFDVVVFHSVSRLLNSRIPDRITDIRRIYLAGTAMILVVTVMRLTIG</sequence>
<keyword evidence="8" id="KW-1185">Reference proteome</keyword>
<organism evidence="7 8">
    <name type="scientific">Chlorobium limicola</name>
    <dbReference type="NCBI Taxonomy" id="1092"/>
    <lineage>
        <taxon>Bacteria</taxon>
        <taxon>Pseudomonadati</taxon>
        <taxon>Chlorobiota</taxon>
        <taxon>Chlorobiia</taxon>
        <taxon>Chlorobiales</taxon>
        <taxon>Chlorobiaceae</taxon>
        <taxon>Chlorobium/Pelodictyon group</taxon>
        <taxon>Chlorobium</taxon>
    </lineage>
</organism>